<dbReference type="OrthoDB" id="9797595at2"/>
<dbReference type="KEGG" id="fki:FK004_15145"/>
<dbReference type="RefSeq" id="WP_108737984.1">
    <property type="nucleotide sequence ID" value="NZ_CP020919.1"/>
</dbReference>
<keyword evidence="2" id="KW-1185">Reference proteome</keyword>
<proteinExistence type="predicted"/>
<evidence type="ECO:0000313" key="1">
    <source>
        <dbReference type="EMBL" id="AWG26462.1"/>
    </source>
</evidence>
<dbReference type="EMBL" id="CP020919">
    <property type="protein sequence ID" value="AWG26462.1"/>
    <property type="molecule type" value="Genomic_DNA"/>
</dbReference>
<sequence>MDITTLITSMVPSTEDHISKKQRLLMIAAGGYLLYKALRKKEDRNILETITAGALLYRGLSGYLQESQQRKEPVYDNHYTNIR</sequence>
<organism evidence="1 2">
    <name type="scientific">Flavobacterium kingsejongi</name>
    <dbReference type="NCBI Taxonomy" id="1678728"/>
    <lineage>
        <taxon>Bacteria</taxon>
        <taxon>Pseudomonadati</taxon>
        <taxon>Bacteroidota</taxon>
        <taxon>Flavobacteriia</taxon>
        <taxon>Flavobacteriales</taxon>
        <taxon>Flavobacteriaceae</taxon>
        <taxon>Flavobacterium</taxon>
    </lineage>
</organism>
<evidence type="ECO:0000313" key="2">
    <source>
        <dbReference type="Proteomes" id="UP000244677"/>
    </source>
</evidence>
<accession>A0A2S1LS14</accession>
<gene>
    <name evidence="1" type="ORF">FK004_15145</name>
</gene>
<reference evidence="1 2" key="1">
    <citation type="submission" date="2017-04" db="EMBL/GenBank/DDBJ databases">
        <title>Complete genome sequence of Flavobacterium kingsejong AJ004.</title>
        <authorList>
            <person name="Lee P.C."/>
        </authorList>
    </citation>
    <scope>NUCLEOTIDE SEQUENCE [LARGE SCALE GENOMIC DNA]</scope>
    <source>
        <strain evidence="1 2">AJ004</strain>
    </source>
</reference>
<dbReference type="AlphaFoldDB" id="A0A2S1LS14"/>
<dbReference type="Proteomes" id="UP000244677">
    <property type="component" value="Chromosome"/>
</dbReference>
<name>A0A2S1LS14_9FLAO</name>
<protein>
    <submittedName>
        <fullName evidence="1">Uncharacterized protein</fullName>
    </submittedName>
</protein>